<dbReference type="Pfam" id="PF00173">
    <property type="entry name" value="Cyt-b5"/>
    <property type="match status" value="1"/>
</dbReference>
<dbReference type="FunFam" id="3.10.120.10:FF:000003">
    <property type="entry name" value="membrane-associated progesterone receptor component 1"/>
    <property type="match status" value="1"/>
</dbReference>
<protein>
    <submittedName>
        <fullName evidence="5">9444_t:CDS:1</fullName>
    </submittedName>
</protein>
<evidence type="ECO:0000259" key="4">
    <source>
        <dbReference type="SMART" id="SM01117"/>
    </source>
</evidence>
<keyword evidence="3" id="KW-1133">Transmembrane helix</keyword>
<gene>
    <name evidence="5" type="ORF">AMORRO_LOCUS343</name>
</gene>
<dbReference type="SUPFAM" id="SSF55856">
    <property type="entry name" value="Cytochrome b5-like heme/steroid binding domain"/>
    <property type="match status" value="1"/>
</dbReference>
<dbReference type="AlphaFoldDB" id="A0A9N8V3U8"/>
<comment type="similarity">
    <text evidence="1">Belongs to the cytochrome b5 family. MAPR subfamily.</text>
</comment>
<dbReference type="GO" id="GO:0016020">
    <property type="term" value="C:membrane"/>
    <property type="evidence" value="ECO:0007669"/>
    <property type="project" value="TreeGrafter"/>
</dbReference>
<comment type="caution">
    <text evidence="5">The sequence shown here is derived from an EMBL/GenBank/DDBJ whole genome shotgun (WGS) entry which is preliminary data.</text>
</comment>
<evidence type="ECO:0000256" key="1">
    <source>
        <dbReference type="ARBA" id="ARBA00038357"/>
    </source>
</evidence>
<keyword evidence="3" id="KW-0472">Membrane</keyword>
<feature type="transmembrane region" description="Helical" evidence="3">
    <location>
        <begin position="37"/>
        <end position="56"/>
    </location>
</feature>
<proteinExistence type="inferred from homology"/>
<dbReference type="InterPro" id="IPR050577">
    <property type="entry name" value="MAPR/NEUFC/NENF-like"/>
</dbReference>
<dbReference type="OrthoDB" id="10257697at2759"/>
<name>A0A9N8V3U8_9GLOM</name>
<reference evidence="5" key="1">
    <citation type="submission" date="2021-06" db="EMBL/GenBank/DDBJ databases">
        <authorList>
            <person name="Kallberg Y."/>
            <person name="Tangrot J."/>
            <person name="Rosling A."/>
        </authorList>
    </citation>
    <scope>NUCLEOTIDE SEQUENCE</scope>
    <source>
        <strain evidence="5">CL551</strain>
    </source>
</reference>
<organism evidence="5 6">
    <name type="scientific">Acaulospora morrowiae</name>
    <dbReference type="NCBI Taxonomy" id="94023"/>
    <lineage>
        <taxon>Eukaryota</taxon>
        <taxon>Fungi</taxon>
        <taxon>Fungi incertae sedis</taxon>
        <taxon>Mucoromycota</taxon>
        <taxon>Glomeromycotina</taxon>
        <taxon>Glomeromycetes</taxon>
        <taxon>Diversisporales</taxon>
        <taxon>Acaulosporaceae</taxon>
        <taxon>Acaulospora</taxon>
    </lineage>
</organism>
<feature type="domain" description="Cytochrome b5 heme-binding" evidence="4">
    <location>
        <begin position="82"/>
        <end position="179"/>
    </location>
</feature>
<evidence type="ECO:0000256" key="3">
    <source>
        <dbReference type="SAM" id="Phobius"/>
    </source>
</evidence>
<dbReference type="PANTHER" id="PTHR10281:SF76">
    <property type="entry name" value="CALCUTTA CUP-RELATED"/>
    <property type="match status" value="1"/>
</dbReference>
<dbReference type="GO" id="GO:0012505">
    <property type="term" value="C:endomembrane system"/>
    <property type="evidence" value="ECO:0007669"/>
    <property type="project" value="TreeGrafter"/>
</dbReference>
<dbReference type="EMBL" id="CAJVPV010000082">
    <property type="protein sequence ID" value="CAG8441827.1"/>
    <property type="molecule type" value="Genomic_DNA"/>
</dbReference>
<dbReference type="PANTHER" id="PTHR10281">
    <property type="entry name" value="MEMBRANE-ASSOCIATED PROGESTERONE RECEPTOR COMPONENT-RELATED"/>
    <property type="match status" value="1"/>
</dbReference>
<dbReference type="GO" id="GO:0020037">
    <property type="term" value="F:heme binding"/>
    <property type="evidence" value="ECO:0007669"/>
    <property type="project" value="UniProtKB-ARBA"/>
</dbReference>
<dbReference type="SMART" id="SM01117">
    <property type="entry name" value="Cyt-b5"/>
    <property type="match status" value="1"/>
</dbReference>
<accession>A0A9N8V3U8</accession>
<dbReference type="Gene3D" id="3.10.120.10">
    <property type="entry name" value="Cytochrome b5-like heme/steroid binding domain"/>
    <property type="match status" value="1"/>
</dbReference>
<evidence type="ECO:0000313" key="6">
    <source>
        <dbReference type="Proteomes" id="UP000789342"/>
    </source>
</evidence>
<keyword evidence="6" id="KW-1185">Reference proteome</keyword>
<feature type="region of interest" description="Disordered" evidence="2">
    <location>
        <begin position="1"/>
        <end position="27"/>
    </location>
</feature>
<evidence type="ECO:0000256" key="2">
    <source>
        <dbReference type="SAM" id="MobiDB-lite"/>
    </source>
</evidence>
<dbReference type="InterPro" id="IPR001199">
    <property type="entry name" value="Cyt_B5-like_heme/steroid-bd"/>
</dbReference>
<dbReference type="Proteomes" id="UP000789342">
    <property type="component" value="Unassembled WGS sequence"/>
</dbReference>
<keyword evidence="3" id="KW-0812">Transmembrane</keyword>
<sequence length="201" mass="23129">MSSIPTQRKKKTEDASSSDISYDNSKEPRKSTSVAKIILKGFLIFIVTFFLSSYLITESWTWGYKNKYTNWKRWIPRKEIIFTEEELAKYDGSDPNLPIYLAMNGEVFDVTAGKQYYGKDSGYNFFAGRDASRAYLTGCFKTHLTHDLRGLTREQIAELEKWTSFYRDHHTYFKVGRVVHPPIDPNTPIPPPCDDASGQKG</sequence>
<evidence type="ECO:0000313" key="5">
    <source>
        <dbReference type="EMBL" id="CAG8441827.1"/>
    </source>
</evidence>
<dbReference type="InterPro" id="IPR036400">
    <property type="entry name" value="Cyt_B5-like_heme/steroid_sf"/>
</dbReference>